<dbReference type="InterPro" id="IPR000787">
    <property type="entry name" value="Peptidase_M29"/>
</dbReference>
<dbReference type="InterPro" id="IPR035097">
    <property type="entry name" value="M29_N-terminal"/>
</dbReference>
<keyword evidence="8" id="KW-0378">Hydrolase</keyword>
<keyword evidence="5 10" id="KW-0031">Aminopeptidase</keyword>
<name>A0A7C0X9D4_UNCW3</name>
<accession>A0A7C0X9D4</accession>
<dbReference type="PANTHER" id="PTHR34448">
    <property type="entry name" value="AMINOPEPTIDASE"/>
    <property type="match status" value="1"/>
</dbReference>
<dbReference type="PRINTS" id="PR00919">
    <property type="entry name" value="THERMOPTASE"/>
</dbReference>
<keyword evidence="6" id="KW-0645">Protease</keyword>
<evidence type="ECO:0000256" key="4">
    <source>
        <dbReference type="ARBA" id="ARBA00008236"/>
    </source>
</evidence>
<evidence type="ECO:0000256" key="7">
    <source>
        <dbReference type="ARBA" id="ARBA00022723"/>
    </source>
</evidence>
<evidence type="ECO:0000256" key="5">
    <source>
        <dbReference type="ARBA" id="ARBA00022438"/>
    </source>
</evidence>
<dbReference type="Pfam" id="PF02073">
    <property type="entry name" value="Peptidase_M29"/>
    <property type="match status" value="1"/>
</dbReference>
<dbReference type="GO" id="GO:0006508">
    <property type="term" value="P:proteolysis"/>
    <property type="evidence" value="ECO:0007669"/>
    <property type="project" value="UniProtKB-KW"/>
</dbReference>
<organism evidence="10">
    <name type="scientific">candidate division WOR-3 bacterium</name>
    <dbReference type="NCBI Taxonomy" id="2052148"/>
    <lineage>
        <taxon>Bacteria</taxon>
        <taxon>Bacteria division WOR-3</taxon>
    </lineage>
</organism>
<dbReference type="Proteomes" id="UP000885931">
    <property type="component" value="Unassembled WGS sequence"/>
</dbReference>
<evidence type="ECO:0000313" key="10">
    <source>
        <dbReference type="EMBL" id="HDM90276.1"/>
    </source>
</evidence>
<keyword evidence="7" id="KW-0479">Metal-binding</keyword>
<dbReference type="Gene3D" id="3.40.1830.10">
    <property type="entry name" value="Thermophilic metalloprotease (M29)"/>
    <property type="match status" value="1"/>
</dbReference>
<evidence type="ECO:0000256" key="6">
    <source>
        <dbReference type="ARBA" id="ARBA00022670"/>
    </source>
</evidence>
<comment type="similarity">
    <text evidence="4">Belongs to the peptidase M29 family.</text>
</comment>
<evidence type="ECO:0000256" key="2">
    <source>
        <dbReference type="ARBA" id="ARBA00001946"/>
    </source>
</evidence>
<protein>
    <submittedName>
        <fullName evidence="10">Aminopeptidase</fullName>
    </submittedName>
</protein>
<evidence type="ECO:0000256" key="3">
    <source>
        <dbReference type="ARBA" id="ARBA00001947"/>
    </source>
</evidence>
<evidence type="ECO:0000256" key="1">
    <source>
        <dbReference type="ARBA" id="ARBA00001941"/>
    </source>
</evidence>
<dbReference type="GO" id="GO:0004177">
    <property type="term" value="F:aminopeptidase activity"/>
    <property type="evidence" value="ECO:0007669"/>
    <property type="project" value="UniProtKB-KW"/>
</dbReference>
<sequence length="367" mass="41411">MKDPRIEKLAEVLLHYSIGIKEGDLLMIRGNYLTLPLIKELYKKALVAGANPYTKIGVEGMEEIFYSIASEEQLKFISKISWTEVEEIDALITIWGEWNTKRLSNVDPKRIAIAQGARKPLFQRLMERIADGSVRWVGTQYPTHANAQDAVMSTEEYEEFVFKAGHLYDEDPIATWQKISEKQAKIVERLSQYSEFRIVAEDTDLKLKAGGRRWINADGHENFPDGEVFTSPIEDSAEGHVKFTFPGIYMGREVEGIRLVFEKGEVVKAEADRGGDYLEALLATDDGARRLGEFAFGTNYDIQIFTRNVLFDEKIGGTIHLALGASIPETGGKNVSGIHWDIVLDMRKGGEVYADGELIYRDGKFLF</sequence>
<comment type="caution">
    <text evidence="10">The sequence shown here is derived from an EMBL/GenBank/DDBJ whole genome shotgun (WGS) entry which is preliminary data.</text>
</comment>
<proteinExistence type="inferred from homology"/>
<dbReference type="PANTHER" id="PTHR34448:SF1">
    <property type="entry name" value="BLL6088 PROTEIN"/>
    <property type="match status" value="1"/>
</dbReference>
<dbReference type="GO" id="GO:0046872">
    <property type="term" value="F:metal ion binding"/>
    <property type="evidence" value="ECO:0007669"/>
    <property type="project" value="UniProtKB-KW"/>
</dbReference>
<dbReference type="SUPFAM" id="SSF144052">
    <property type="entry name" value="Thermophilic metalloprotease-like"/>
    <property type="match status" value="1"/>
</dbReference>
<gene>
    <name evidence="10" type="ORF">ENG67_03595</name>
</gene>
<comment type="cofactor">
    <cofactor evidence="3">
        <name>Zn(2+)</name>
        <dbReference type="ChEBI" id="CHEBI:29105"/>
    </cofactor>
</comment>
<dbReference type="InterPro" id="IPR052170">
    <property type="entry name" value="M29_Exopeptidase"/>
</dbReference>
<dbReference type="EMBL" id="DRBW01000146">
    <property type="protein sequence ID" value="HDM90276.1"/>
    <property type="molecule type" value="Genomic_DNA"/>
</dbReference>
<dbReference type="GO" id="GO:0008237">
    <property type="term" value="F:metallopeptidase activity"/>
    <property type="evidence" value="ECO:0007669"/>
    <property type="project" value="UniProtKB-KW"/>
</dbReference>
<comment type="cofactor">
    <cofactor evidence="1">
        <name>Co(2+)</name>
        <dbReference type="ChEBI" id="CHEBI:48828"/>
    </cofactor>
</comment>
<keyword evidence="9" id="KW-0482">Metalloprotease</keyword>
<evidence type="ECO:0000256" key="8">
    <source>
        <dbReference type="ARBA" id="ARBA00022801"/>
    </source>
</evidence>
<dbReference type="AlphaFoldDB" id="A0A7C0X9D4"/>
<comment type="cofactor">
    <cofactor evidence="2">
        <name>Mg(2+)</name>
        <dbReference type="ChEBI" id="CHEBI:18420"/>
    </cofactor>
</comment>
<evidence type="ECO:0000256" key="9">
    <source>
        <dbReference type="ARBA" id="ARBA00023049"/>
    </source>
</evidence>
<reference evidence="10" key="1">
    <citation type="journal article" date="2020" name="mSystems">
        <title>Genome- and Community-Level Interaction Insights into Carbon Utilization and Element Cycling Functions of Hydrothermarchaeota in Hydrothermal Sediment.</title>
        <authorList>
            <person name="Zhou Z."/>
            <person name="Liu Y."/>
            <person name="Xu W."/>
            <person name="Pan J."/>
            <person name="Luo Z.H."/>
            <person name="Li M."/>
        </authorList>
    </citation>
    <scope>NUCLEOTIDE SEQUENCE [LARGE SCALE GENOMIC DNA]</scope>
    <source>
        <strain evidence="10">HyVt-237</strain>
    </source>
</reference>